<feature type="signal peptide" evidence="7">
    <location>
        <begin position="1"/>
        <end position="24"/>
    </location>
</feature>
<dbReference type="RefSeq" id="WP_345303234.1">
    <property type="nucleotide sequence ID" value="NZ_BAABJE010000010.1"/>
</dbReference>
<evidence type="ECO:0000256" key="3">
    <source>
        <dbReference type="ARBA" id="ARBA00022759"/>
    </source>
</evidence>
<dbReference type="CDD" id="cd11010">
    <property type="entry name" value="S1-P1_nuclease"/>
    <property type="match status" value="1"/>
</dbReference>
<name>A0ABP9BIW4_9GAMM</name>
<dbReference type="InterPro" id="IPR003154">
    <property type="entry name" value="S1/P1nuclease"/>
</dbReference>
<evidence type="ECO:0000256" key="7">
    <source>
        <dbReference type="SAM" id="SignalP"/>
    </source>
</evidence>
<proteinExistence type="predicted"/>
<dbReference type="InterPro" id="IPR008947">
    <property type="entry name" value="PLipase_C/P1_nuclease_dom_sf"/>
</dbReference>
<comment type="caution">
    <text evidence="8">The sequence shown here is derived from an EMBL/GenBank/DDBJ whole genome shotgun (WGS) entry which is preliminary data.</text>
</comment>
<evidence type="ECO:0000256" key="5">
    <source>
        <dbReference type="ARBA" id="ARBA00023157"/>
    </source>
</evidence>
<evidence type="ECO:0000313" key="9">
    <source>
        <dbReference type="Proteomes" id="UP001499959"/>
    </source>
</evidence>
<accession>A0ABP9BIW4</accession>
<dbReference type="Proteomes" id="UP001499959">
    <property type="component" value="Unassembled WGS sequence"/>
</dbReference>
<keyword evidence="9" id="KW-1185">Reference proteome</keyword>
<protein>
    <submittedName>
        <fullName evidence="8">S1/P1 nuclease</fullName>
    </submittedName>
</protein>
<dbReference type="Gene3D" id="1.10.575.10">
    <property type="entry name" value="P1 Nuclease"/>
    <property type="match status" value="1"/>
</dbReference>
<keyword evidence="3" id="KW-0255">Endonuclease</keyword>
<sequence length="271" mass="29787">MARFSFLSIPVLLLATLLPRPAHAWGAVGHRLVAHLAADELAPGARAEVARLLRGEADPTLAGVANWADELRDNPVAGDPDLGKRSSRWHYVNLAEDDCGYRAVAHCPDGNCVIEAIRRQRDILADRRQPDAARAQALKFLVHFVGDIHQPLHASGRGKGGNTVQIQYDGRGSNLHQLWDRSVILDSGLSERAYLQHLQRMPMPSEATGDANDPAAWAVASCKVTLRDGFFPQRPTIRPSYFTQWRPTADAQLRIAGHRLAMLLNDALAAR</sequence>
<evidence type="ECO:0000256" key="1">
    <source>
        <dbReference type="ARBA" id="ARBA00022722"/>
    </source>
</evidence>
<dbReference type="Pfam" id="PF02265">
    <property type="entry name" value="S1-P1_nuclease"/>
    <property type="match status" value="1"/>
</dbReference>
<feature type="chain" id="PRO_5046734740" evidence="7">
    <location>
        <begin position="25"/>
        <end position="271"/>
    </location>
</feature>
<dbReference type="EMBL" id="BAABJE010000010">
    <property type="protein sequence ID" value="GAA4794795.1"/>
    <property type="molecule type" value="Genomic_DNA"/>
</dbReference>
<evidence type="ECO:0000256" key="4">
    <source>
        <dbReference type="ARBA" id="ARBA00022801"/>
    </source>
</evidence>
<keyword evidence="6" id="KW-0325">Glycoprotein</keyword>
<organism evidence="8 9">
    <name type="scientific">Lysobacter hankyongensis</name>
    <dbReference type="NCBI Taxonomy" id="1176535"/>
    <lineage>
        <taxon>Bacteria</taxon>
        <taxon>Pseudomonadati</taxon>
        <taxon>Pseudomonadota</taxon>
        <taxon>Gammaproteobacteria</taxon>
        <taxon>Lysobacterales</taxon>
        <taxon>Lysobacteraceae</taxon>
        <taxon>Lysobacter</taxon>
    </lineage>
</organism>
<reference evidence="9" key="1">
    <citation type="journal article" date="2019" name="Int. J. Syst. Evol. Microbiol.">
        <title>The Global Catalogue of Microorganisms (GCM) 10K type strain sequencing project: providing services to taxonomists for standard genome sequencing and annotation.</title>
        <authorList>
            <consortium name="The Broad Institute Genomics Platform"/>
            <consortium name="The Broad Institute Genome Sequencing Center for Infectious Disease"/>
            <person name="Wu L."/>
            <person name="Ma J."/>
        </authorList>
    </citation>
    <scope>NUCLEOTIDE SEQUENCE [LARGE SCALE GENOMIC DNA]</scope>
    <source>
        <strain evidence="9">JCM 18204</strain>
    </source>
</reference>
<dbReference type="PANTHER" id="PTHR33146">
    <property type="entry name" value="ENDONUCLEASE 4"/>
    <property type="match status" value="1"/>
</dbReference>
<evidence type="ECO:0000256" key="2">
    <source>
        <dbReference type="ARBA" id="ARBA00022723"/>
    </source>
</evidence>
<keyword evidence="7" id="KW-0732">Signal</keyword>
<keyword evidence="4" id="KW-0378">Hydrolase</keyword>
<dbReference type="PANTHER" id="PTHR33146:SF26">
    <property type="entry name" value="ENDONUCLEASE 4"/>
    <property type="match status" value="1"/>
</dbReference>
<keyword evidence="1" id="KW-0540">Nuclease</keyword>
<dbReference type="SUPFAM" id="SSF48537">
    <property type="entry name" value="Phospholipase C/P1 nuclease"/>
    <property type="match status" value="1"/>
</dbReference>
<evidence type="ECO:0000313" key="8">
    <source>
        <dbReference type="EMBL" id="GAA4794795.1"/>
    </source>
</evidence>
<keyword evidence="2" id="KW-0479">Metal-binding</keyword>
<evidence type="ECO:0000256" key="6">
    <source>
        <dbReference type="ARBA" id="ARBA00023180"/>
    </source>
</evidence>
<gene>
    <name evidence="8" type="ORF">GCM10023307_20550</name>
</gene>
<keyword evidence="5" id="KW-1015">Disulfide bond</keyword>